<organism evidence="2 3">
    <name type="scientific">Pseudomonas syringae</name>
    <dbReference type="NCBI Taxonomy" id="317"/>
    <lineage>
        <taxon>Bacteria</taxon>
        <taxon>Pseudomonadati</taxon>
        <taxon>Pseudomonadota</taxon>
        <taxon>Gammaproteobacteria</taxon>
        <taxon>Pseudomonadales</taxon>
        <taxon>Pseudomonadaceae</taxon>
        <taxon>Pseudomonas</taxon>
    </lineage>
</organism>
<name>A0A085V0X3_PSESX</name>
<sequence>MITLPPSEHVLNAYVDYQLSDADRATLETWLAAHPDVALQVKQWQEDAQQLRAALSGQLQREANPELDPTFIRQRMRRNRYRHYATAAVLLVAVSVGGLSGWHAREITLSNATLPMADAVQAYRMFAVNDDMASDWSAEKPNDAQGWLDRHFARAERLPNMEAAGFRPVSGRMTSTEQGAAAMVVYKDREGRTLSFYIRPPGAQNHLLPRGSRLDGELQADYWSSGSYNYAVVGAAKDEATQRARKALPETI</sequence>
<comment type="caution">
    <text evidence="2">The sequence shown here is derived from an EMBL/GenBank/DDBJ whole genome shotgun (WGS) entry which is preliminary data.</text>
</comment>
<dbReference type="PATRIC" id="fig|317.174.peg.4251"/>
<keyword evidence="1" id="KW-1133">Transmembrane helix</keyword>
<dbReference type="EMBL" id="JPQT01000119">
    <property type="protein sequence ID" value="KFE49086.1"/>
    <property type="molecule type" value="Genomic_DNA"/>
</dbReference>
<evidence type="ECO:0000313" key="2">
    <source>
        <dbReference type="EMBL" id="KFE49086.1"/>
    </source>
</evidence>
<feature type="transmembrane region" description="Helical" evidence="1">
    <location>
        <begin position="83"/>
        <end position="102"/>
    </location>
</feature>
<gene>
    <name evidence="2" type="ORF">IV02_20790</name>
</gene>
<dbReference type="RefSeq" id="WP_047577356.1">
    <property type="nucleotide sequence ID" value="NZ_JPQT01000119.1"/>
</dbReference>
<evidence type="ECO:0000256" key="1">
    <source>
        <dbReference type="SAM" id="Phobius"/>
    </source>
</evidence>
<protein>
    <submittedName>
        <fullName evidence="2">Transmembrane anti-sigma factor</fullName>
    </submittedName>
</protein>
<dbReference type="AlphaFoldDB" id="A0A085V0X3"/>
<evidence type="ECO:0000313" key="3">
    <source>
        <dbReference type="Proteomes" id="UP000028643"/>
    </source>
</evidence>
<keyword evidence="1 2" id="KW-0812">Transmembrane</keyword>
<keyword evidence="1" id="KW-0472">Membrane</keyword>
<reference evidence="2 3" key="1">
    <citation type="submission" date="2014-07" db="EMBL/GenBank/DDBJ databases">
        <title>Draft Genome Sequences of Environmental Pseudomonas syringae strains.</title>
        <authorList>
            <person name="Baltrus D.A."/>
            <person name="Berge O."/>
            <person name="Morris C."/>
        </authorList>
    </citation>
    <scope>NUCLEOTIDE SEQUENCE [LARGE SCALE GENOMIC DNA]</scope>
    <source>
        <strain evidence="2 3">CEB003</strain>
    </source>
</reference>
<dbReference type="Proteomes" id="UP000028643">
    <property type="component" value="Unassembled WGS sequence"/>
</dbReference>
<proteinExistence type="predicted"/>
<accession>A0A085V0X3</accession>